<evidence type="ECO:0000313" key="1">
    <source>
        <dbReference type="EMBL" id="ESA18558.1"/>
    </source>
</evidence>
<gene>
    <name evidence="1" type="ORF">GLOINDRAFT_20573</name>
</gene>
<proteinExistence type="predicted"/>
<accession>U9UJ36</accession>
<dbReference type="HOGENOM" id="CLU_2868728_0_0_1"/>
<reference evidence="1" key="1">
    <citation type="submission" date="2013-07" db="EMBL/GenBank/DDBJ databases">
        <title>The genome of an arbuscular mycorrhizal fungus provides insights into the evolution of the oldest plant symbiosis.</title>
        <authorList>
            <consortium name="DOE Joint Genome Institute"/>
            <person name="Tisserant E."/>
            <person name="Malbreil M."/>
            <person name="Kuo A."/>
            <person name="Kohler A."/>
            <person name="Symeonidi A."/>
            <person name="Balestrini R."/>
            <person name="Charron P."/>
            <person name="Duensing N."/>
            <person name="Frei-dit-Frey N."/>
            <person name="Gianinazzi-Pearson V."/>
            <person name="Gilbert B."/>
            <person name="Handa Y."/>
            <person name="Hijri M."/>
            <person name="Kaul R."/>
            <person name="Kawaguchi M."/>
            <person name="Krajinski F."/>
            <person name="Lammers P."/>
            <person name="Lapierre D."/>
            <person name="Masclaux F.G."/>
            <person name="Murat C."/>
            <person name="Morin E."/>
            <person name="Ndikumana S."/>
            <person name="Pagni M."/>
            <person name="Petitpierre D."/>
            <person name="Requena N."/>
            <person name="Rosikiewicz P."/>
            <person name="Riley R."/>
            <person name="Saito K."/>
            <person name="San Clemente H."/>
            <person name="Shapiro H."/>
            <person name="van Tuinen D."/>
            <person name="Becard G."/>
            <person name="Bonfante P."/>
            <person name="Paszkowski U."/>
            <person name="Shachar-Hill Y."/>
            <person name="Young J.P."/>
            <person name="Sanders I.R."/>
            <person name="Henrissat B."/>
            <person name="Rensing S.A."/>
            <person name="Grigoriev I.V."/>
            <person name="Corradi N."/>
            <person name="Roux C."/>
            <person name="Martin F."/>
        </authorList>
    </citation>
    <scope>NUCLEOTIDE SEQUENCE</scope>
    <source>
        <strain evidence="1">DAOM 197198</strain>
    </source>
</reference>
<name>U9UJ36_RHIID</name>
<protein>
    <submittedName>
        <fullName evidence="1">Uncharacterized protein</fullName>
    </submittedName>
</protein>
<dbReference type="AlphaFoldDB" id="U9UJ36"/>
<dbReference type="EMBL" id="KI279108">
    <property type="protein sequence ID" value="ESA18558.1"/>
    <property type="molecule type" value="Genomic_DNA"/>
</dbReference>
<organism evidence="1">
    <name type="scientific">Rhizophagus irregularis (strain DAOM 181602 / DAOM 197198 / MUCL 43194)</name>
    <name type="common">Arbuscular mycorrhizal fungus</name>
    <name type="synonym">Glomus intraradices</name>
    <dbReference type="NCBI Taxonomy" id="747089"/>
    <lineage>
        <taxon>Eukaryota</taxon>
        <taxon>Fungi</taxon>
        <taxon>Fungi incertae sedis</taxon>
        <taxon>Mucoromycota</taxon>
        <taxon>Glomeromycotina</taxon>
        <taxon>Glomeromycetes</taxon>
        <taxon>Glomerales</taxon>
        <taxon>Glomeraceae</taxon>
        <taxon>Rhizophagus</taxon>
    </lineage>
</organism>
<sequence>MTKLNYYINLSSENEKITLRSAQSIDKTWSFRHEFLKTIRGFFLMSAQSRIKNDHHNNSSKMVK</sequence>